<evidence type="ECO:0000313" key="9">
    <source>
        <dbReference type="Proteomes" id="UP001499854"/>
    </source>
</evidence>
<evidence type="ECO:0000313" key="8">
    <source>
        <dbReference type="EMBL" id="GAA1954060.1"/>
    </source>
</evidence>
<dbReference type="InterPro" id="IPR052185">
    <property type="entry name" value="IPC_Synthase-Related"/>
</dbReference>
<evidence type="ECO:0000256" key="5">
    <source>
        <dbReference type="SAM" id="MobiDB-lite"/>
    </source>
</evidence>
<comment type="caution">
    <text evidence="8">The sequence shown here is derived from an EMBL/GenBank/DDBJ whole genome shotgun (WGS) entry which is preliminary data.</text>
</comment>
<evidence type="ECO:0000256" key="2">
    <source>
        <dbReference type="ARBA" id="ARBA00022692"/>
    </source>
</evidence>
<evidence type="ECO:0000256" key="4">
    <source>
        <dbReference type="ARBA" id="ARBA00023136"/>
    </source>
</evidence>
<evidence type="ECO:0000259" key="7">
    <source>
        <dbReference type="Pfam" id="PF14378"/>
    </source>
</evidence>
<evidence type="ECO:0000256" key="1">
    <source>
        <dbReference type="ARBA" id="ARBA00004141"/>
    </source>
</evidence>
<feature type="region of interest" description="Disordered" evidence="5">
    <location>
        <begin position="298"/>
        <end position="340"/>
    </location>
</feature>
<feature type="transmembrane region" description="Helical" evidence="6">
    <location>
        <begin position="237"/>
        <end position="254"/>
    </location>
</feature>
<keyword evidence="9" id="KW-1185">Reference proteome</keyword>
<sequence>MTTTQPLESTAGATEAPGGSAEHPVPTDKTPSGKRRSRIPGPLLPEKYRPVNRPKLWLDVALIGIGYYLYTLTRLAAPLHEGPAQQRGWDILKAEHYLGLNFERSFNHWIYGMRWLAFSMNVYYATLHFIVPIAVLIWVYVKFPDRYRAVRTVMCVMTLIALFGFYFYSLCPPRLLPSGNFIDTFKLLNPWGQAATTSDGVAGLGSSTNEFAAMPSLHIGWSTWCALVIAHLAQRRWVKILGIAYPFATFAVILGTANHYVLDAVGGLVVLTLGFLVQRILQGRPVFAPAPVVTGEGGVTVPKQPDGSGGSGSVVSTAVASAESKAGAERSSRPEIQPQG</sequence>
<feature type="compositionally biased region" description="Polar residues" evidence="5">
    <location>
        <begin position="1"/>
        <end position="12"/>
    </location>
</feature>
<dbReference type="EMBL" id="BAAAQM010000002">
    <property type="protein sequence ID" value="GAA1954060.1"/>
    <property type="molecule type" value="Genomic_DNA"/>
</dbReference>
<dbReference type="PANTHER" id="PTHR31310">
    <property type="match status" value="1"/>
</dbReference>
<gene>
    <name evidence="8" type="ORF">GCM10009838_06790</name>
</gene>
<keyword evidence="3 6" id="KW-1133">Transmembrane helix</keyword>
<keyword evidence="2 6" id="KW-0812">Transmembrane</keyword>
<organism evidence="8 9">
    <name type="scientific">Catenulispora subtropica</name>
    <dbReference type="NCBI Taxonomy" id="450798"/>
    <lineage>
        <taxon>Bacteria</taxon>
        <taxon>Bacillati</taxon>
        <taxon>Actinomycetota</taxon>
        <taxon>Actinomycetes</taxon>
        <taxon>Catenulisporales</taxon>
        <taxon>Catenulisporaceae</taxon>
        <taxon>Catenulispora</taxon>
    </lineage>
</organism>
<proteinExistence type="predicted"/>
<dbReference type="Pfam" id="PF14378">
    <property type="entry name" value="PAP2_3"/>
    <property type="match status" value="1"/>
</dbReference>
<feature type="transmembrane region" description="Helical" evidence="6">
    <location>
        <begin position="122"/>
        <end position="141"/>
    </location>
</feature>
<evidence type="ECO:0000256" key="6">
    <source>
        <dbReference type="SAM" id="Phobius"/>
    </source>
</evidence>
<evidence type="ECO:0000256" key="3">
    <source>
        <dbReference type="ARBA" id="ARBA00022989"/>
    </source>
</evidence>
<dbReference type="PANTHER" id="PTHR31310:SF7">
    <property type="entry name" value="PA-PHOSPHATASE RELATED-FAMILY PROTEIN DDB_G0268928"/>
    <property type="match status" value="1"/>
</dbReference>
<feature type="domain" description="Inositolphosphotransferase Aur1/Ipt1" evidence="7">
    <location>
        <begin position="90"/>
        <end position="276"/>
    </location>
</feature>
<dbReference type="InterPro" id="IPR026841">
    <property type="entry name" value="Aur1/Ipt1"/>
</dbReference>
<accession>A0ABP5C0M9</accession>
<dbReference type="CDD" id="cd03386">
    <property type="entry name" value="PAP2_Aur1_like"/>
    <property type="match status" value="1"/>
</dbReference>
<feature type="transmembrane region" description="Helical" evidence="6">
    <location>
        <begin position="56"/>
        <end position="77"/>
    </location>
</feature>
<comment type="subcellular location">
    <subcellularLocation>
        <location evidence="1">Membrane</location>
        <topology evidence="1">Multi-pass membrane protein</topology>
    </subcellularLocation>
</comment>
<protein>
    <recommendedName>
        <fullName evidence="7">Inositolphosphotransferase Aur1/Ipt1 domain-containing protein</fullName>
    </recommendedName>
</protein>
<keyword evidence="4 6" id="KW-0472">Membrane</keyword>
<feature type="region of interest" description="Disordered" evidence="5">
    <location>
        <begin position="1"/>
        <end position="46"/>
    </location>
</feature>
<feature type="transmembrane region" description="Helical" evidence="6">
    <location>
        <begin position="153"/>
        <end position="170"/>
    </location>
</feature>
<dbReference type="Proteomes" id="UP001499854">
    <property type="component" value="Unassembled WGS sequence"/>
</dbReference>
<name>A0ABP5C0M9_9ACTN</name>
<reference evidence="9" key="1">
    <citation type="journal article" date="2019" name="Int. J. Syst. Evol. Microbiol.">
        <title>The Global Catalogue of Microorganisms (GCM) 10K type strain sequencing project: providing services to taxonomists for standard genome sequencing and annotation.</title>
        <authorList>
            <consortium name="The Broad Institute Genomics Platform"/>
            <consortium name="The Broad Institute Genome Sequencing Center for Infectious Disease"/>
            <person name="Wu L."/>
            <person name="Ma J."/>
        </authorList>
    </citation>
    <scope>NUCLEOTIDE SEQUENCE [LARGE SCALE GENOMIC DNA]</scope>
    <source>
        <strain evidence="9">JCM 16013</strain>
    </source>
</reference>
<dbReference type="RefSeq" id="WP_344655400.1">
    <property type="nucleotide sequence ID" value="NZ_BAAAQM010000002.1"/>
</dbReference>
<feature type="compositionally biased region" description="Low complexity" evidence="5">
    <location>
        <begin position="313"/>
        <end position="324"/>
    </location>
</feature>
<feature type="transmembrane region" description="Helical" evidence="6">
    <location>
        <begin position="211"/>
        <end position="230"/>
    </location>
</feature>